<dbReference type="PROSITE" id="PS50109">
    <property type="entry name" value="HIS_KIN"/>
    <property type="match status" value="1"/>
</dbReference>
<dbReference type="GO" id="GO:0046983">
    <property type="term" value="F:protein dimerization activity"/>
    <property type="evidence" value="ECO:0007669"/>
    <property type="project" value="InterPro"/>
</dbReference>
<dbReference type="InterPro" id="IPR011712">
    <property type="entry name" value="Sig_transdc_His_kin_sub3_dim/P"/>
</dbReference>
<evidence type="ECO:0000256" key="4">
    <source>
        <dbReference type="ARBA" id="ARBA00022777"/>
    </source>
</evidence>
<dbReference type="InterPro" id="IPR050482">
    <property type="entry name" value="Sensor_HK_TwoCompSys"/>
</dbReference>
<dbReference type="Pfam" id="PF02518">
    <property type="entry name" value="HATPase_c"/>
    <property type="match status" value="1"/>
</dbReference>
<dbReference type="OrthoDB" id="9781904at2"/>
<comment type="caution">
    <text evidence="9">The sequence shown here is derived from an EMBL/GenBank/DDBJ whole genome shotgun (WGS) entry which is preliminary data.</text>
</comment>
<protein>
    <recommendedName>
        <fullName evidence="2">histidine kinase</fullName>
        <ecNumber evidence="2">2.7.13.3</ecNumber>
    </recommendedName>
</protein>
<reference evidence="9 10" key="2">
    <citation type="submission" date="2020-02" db="EMBL/GenBank/DDBJ databases">
        <title>Candidatus Galacturonibacter soehngenii shows hetero-acetogenic catabolism of galacturonic acid but lacks a canonical carbon monoxide dehydrogenase/acetyl-CoA synthase complex.</title>
        <authorList>
            <person name="Diender M."/>
            <person name="Stouten G.R."/>
            <person name="Petersen J.F."/>
            <person name="Nielsen P.H."/>
            <person name="Dueholm M.S."/>
            <person name="Pronk J.T."/>
            <person name="Van Loosdrecht M.C.M."/>
        </authorList>
    </citation>
    <scope>NUCLEOTIDE SEQUENCE [LARGE SCALE GENOMIC DNA]</scope>
    <source>
        <strain evidence="9">GalUA</strain>
    </source>
</reference>
<feature type="transmembrane region" description="Helical" evidence="7">
    <location>
        <begin position="100"/>
        <end position="117"/>
    </location>
</feature>
<feature type="transmembrane region" description="Helical" evidence="7">
    <location>
        <begin position="147"/>
        <end position="167"/>
    </location>
</feature>
<gene>
    <name evidence="9" type="ORF">F7O84_14210</name>
</gene>
<dbReference type="Proteomes" id="UP000461768">
    <property type="component" value="Unassembled WGS sequence"/>
</dbReference>
<evidence type="ECO:0000256" key="7">
    <source>
        <dbReference type="SAM" id="Phobius"/>
    </source>
</evidence>
<accession>A0A7V7UCC9</accession>
<keyword evidence="4 9" id="KW-0418">Kinase</keyword>
<keyword evidence="3" id="KW-0808">Transferase</keyword>
<evidence type="ECO:0000313" key="10">
    <source>
        <dbReference type="Proteomes" id="UP000461768"/>
    </source>
</evidence>
<comment type="catalytic activity">
    <reaction evidence="1">
        <text>ATP + protein L-histidine = ADP + protein N-phospho-L-histidine.</text>
        <dbReference type="EC" id="2.7.13.3"/>
    </reaction>
</comment>
<dbReference type="GO" id="GO:0000155">
    <property type="term" value="F:phosphorelay sensor kinase activity"/>
    <property type="evidence" value="ECO:0007669"/>
    <property type="project" value="InterPro"/>
</dbReference>
<evidence type="ECO:0000256" key="1">
    <source>
        <dbReference type="ARBA" id="ARBA00000085"/>
    </source>
</evidence>
<feature type="domain" description="Histidine kinase" evidence="8">
    <location>
        <begin position="207"/>
        <end position="400"/>
    </location>
</feature>
<keyword evidence="5" id="KW-0902">Two-component regulatory system</keyword>
<sequence>MLYYGESAMETKNKTKKNIFAIEFPIIGGVLMAYTATVFFQNAHNWNAKSIFGFSVVILLHIIMYLSREQIFKSNLFLYFLVQGVIIFTLSLFIKENYQAAYLGLIPLILAQSIHLLKDGKKILYSICYYYTIYISTIYFYQGLKDLLYSISLLILITSAISSYGYFYTRQIRAYERSQRLLFELEATYDKLEEVTREKERQKLARDIHDTLSQGLAGVLMKLEVLQLNIEEENTEKSKEIAQNAISQVRDNLKEARELIRDLRLHNEEWRNLGNLIKEEVERFKEDSNADVFINWDGNVEVSHIIYKNVTFIVREILTNVKKHAKASKVIINISLESDKIAIRIEDNGIGFDYFHFNRLYGHYGIIGLKERAKTIQGELLIDSHKRKGTCVTLVVPVPNRIKGESDEEN</sequence>
<evidence type="ECO:0000256" key="3">
    <source>
        <dbReference type="ARBA" id="ARBA00022679"/>
    </source>
</evidence>
<evidence type="ECO:0000256" key="6">
    <source>
        <dbReference type="SAM" id="Coils"/>
    </source>
</evidence>
<dbReference type="InterPro" id="IPR036890">
    <property type="entry name" value="HATPase_C_sf"/>
</dbReference>
<evidence type="ECO:0000256" key="5">
    <source>
        <dbReference type="ARBA" id="ARBA00023012"/>
    </source>
</evidence>
<dbReference type="EMBL" id="WAGX01000005">
    <property type="protein sequence ID" value="KAB1438675.1"/>
    <property type="molecule type" value="Genomic_DNA"/>
</dbReference>
<dbReference type="AlphaFoldDB" id="A0A7V7UCC9"/>
<evidence type="ECO:0000256" key="2">
    <source>
        <dbReference type="ARBA" id="ARBA00012438"/>
    </source>
</evidence>
<feature type="transmembrane region" description="Helical" evidence="7">
    <location>
        <begin position="124"/>
        <end position="141"/>
    </location>
</feature>
<dbReference type="SUPFAM" id="SSF55874">
    <property type="entry name" value="ATPase domain of HSP90 chaperone/DNA topoisomerase II/histidine kinase"/>
    <property type="match status" value="1"/>
</dbReference>
<keyword evidence="6" id="KW-0175">Coiled coil</keyword>
<dbReference type="SMART" id="SM00387">
    <property type="entry name" value="HATPase_c"/>
    <property type="match status" value="1"/>
</dbReference>
<evidence type="ECO:0000259" key="8">
    <source>
        <dbReference type="PROSITE" id="PS50109"/>
    </source>
</evidence>
<dbReference type="PANTHER" id="PTHR24421">
    <property type="entry name" value="NITRATE/NITRITE SENSOR PROTEIN NARX-RELATED"/>
    <property type="match status" value="1"/>
</dbReference>
<dbReference type="InterPro" id="IPR003594">
    <property type="entry name" value="HATPase_dom"/>
</dbReference>
<keyword evidence="7" id="KW-0472">Membrane</keyword>
<proteinExistence type="predicted"/>
<dbReference type="Pfam" id="PF07730">
    <property type="entry name" value="HisKA_3"/>
    <property type="match status" value="1"/>
</dbReference>
<dbReference type="Gene3D" id="1.20.5.1930">
    <property type="match status" value="1"/>
</dbReference>
<organism evidence="9 10">
    <name type="scientific">Candidatus Galacturonatibacter soehngenii</name>
    <dbReference type="NCBI Taxonomy" id="2307010"/>
    <lineage>
        <taxon>Bacteria</taxon>
        <taxon>Bacillati</taxon>
        <taxon>Bacillota</taxon>
        <taxon>Clostridia</taxon>
        <taxon>Lachnospirales</taxon>
        <taxon>Lachnospiraceae</taxon>
        <taxon>Candidatus Galacturonatibacter</taxon>
    </lineage>
</organism>
<dbReference type="EC" id="2.7.13.3" evidence="2"/>
<feature type="coiled-coil region" evidence="6">
    <location>
        <begin position="175"/>
        <end position="273"/>
    </location>
</feature>
<name>A0A7V7UCC9_9FIRM</name>
<keyword evidence="7" id="KW-1133">Transmembrane helix</keyword>
<dbReference type="InterPro" id="IPR005467">
    <property type="entry name" value="His_kinase_dom"/>
</dbReference>
<dbReference type="CDD" id="cd16917">
    <property type="entry name" value="HATPase_UhpB-NarQ-NarX-like"/>
    <property type="match status" value="1"/>
</dbReference>
<keyword evidence="7" id="KW-0812">Transmembrane</keyword>
<keyword evidence="10" id="KW-1185">Reference proteome</keyword>
<dbReference type="Gene3D" id="3.30.565.10">
    <property type="entry name" value="Histidine kinase-like ATPase, C-terminal domain"/>
    <property type="match status" value="1"/>
</dbReference>
<feature type="transmembrane region" description="Helical" evidence="7">
    <location>
        <begin position="46"/>
        <end position="64"/>
    </location>
</feature>
<dbReference type="PANTHER" id="PTHR24421:SF55">
    <property type="entry name" value="SENSOR HISTIDINE KINASE YDFH"/>
    <property type="match status" value="1"/>
</dbReference>
<dbReference type="GO" id="GO:0016020">
    <property type="term" value="C:membrane"/>
    <property type="evidence" value="ECO:0007669"/>
    <property type="project" value="InterPro"/>
</dbReference>
<reference evidence="9 10" key="1">
    <citation type="submission" date="2019-09" db="EMBL/GenBank/DDBJ databases">
        <authorList>
            <person name="Valk L.C."/>
        </authorList>
    </citation>
    <scope>NUCLEOTIDE SEQUENCE [LARGE SCALE GENOMIC DNA]</scope>
    <source>
        <strain evidence="9">GalUA</strain>
    </source>
</reference>
<feature type="transmembrane region" description="Helical" evidence="7">
    <location>
        <begin position="76"/>
        <end position="94"/>
    </location>
</feature>
<feature type="transmembrane region" description="Helical" evidence="7">
    <location>
        <begin position="20"/>
        <end position="40"/>
    </location>
</feature>
<evidence type="ECO:0000313" key="9">
    <source>
        <dbReference type="EMBL" id="KAB1438675.1"/>
    </source>
</evidence>